<evidence type="ECO:0000313" key="1">
    <source>
        <dbReference type="EMBL" id="VDI07057.1"/>
    </source>
</evidence>
<dbReference type="AlphaFoldDB" id="A0A8B6CPF7"/>
<comment type="caution">
    <text evidence="1">The sequence shown here is derived from an EMBL/GenBank/DDBJ whole genome shotgun (WGS) entry which is preliminary data.</text>
</comment>
<reference evidence="1" key="1">
    <citation type="submission" date="2018-11" db="EMBL/GenBank/DDBJ databases">
        <authorList>
            <person name="Alioto T."/>
            <person name="Alioto T."/>
        </authorList>
    </citation>
    <scope>NUCLEOTIDE SEQUENCE</scope>
</reference>
<proteinExistence type="predicted"/>
<dbReference type="EMBL" id="UYJE01001997">
    <property type="protein sequence ID" value="VDI07057.1"/>
    <property type="molecule type" value="Genomic_DNA"/>
</dbReference>
<dbReference type="InterPro" id="IPR027417">
    <property type="entry name" value="P-loop_NTPase"/>
</dbReference>
<dbReference type="SUPFAM" id="SSF52540">
    <property type="entry name" value="P-loop containing nucleoside triphosphate hydrolases"/>
    <property type="match status" value="1"/>
</dbReference>
<sequence>MLQRLLGHGSYESFEMRCVVSGQSGTGKSSLIALLVGDNIPEGRHLNDGISLQESRCGIDLETRNWIHINPETYSAMDDVYNKVLKFSVEEEKGQLDKQPLAEQSFRPKTHMRANMTKAKIKKNMEKVLKSGKYNKRKMGQLIFWDIDVTCQTFINFRAVFLVVFDGSKRLHRQDDALCIPGQHIAPTPAGNIPT</sequence>
<accession>A0A8B6CPF7</accession>
<keyword evidence="2" id="KW-1185">Reference proteome</keyword>
<evidence type="ECO:0000313" key="2">
    <source>
        <dbReference type="Proteomes" id="UP000596742"/>
    </source>
</evidence>
<gene>
    <name evidence="1" type="ORF">MGAL_10B045032</name>
</gene>
<dbReference type="Proteomes" id="UP000596742">
    <property type="component" value="Unassembled WGS sequence"/>
</dbReference>
<name>A0A8B6CPF7_MYTGA</name>
<protein>
    <submittedName>
        <fullName evidence="1">Uncharacterized protein</fullName>
    </submittedName>
</protein>
<organism evidence="1 2">
    <name type="scientific">Mytilus galloprovincialis</name>
    <name type="common">Mediterranean mussel</name>
    <dbReference type="NCBI Taxonomy" id="29158"/>
    <lineage>
        <taxon>Eukaryota</taxon>
        <taxon>Metazoa</taxon>
        <taxon>Spiralia</taxon>
        <taxon>Lophotrochozoa</taxon>
        <taxon>Mollusca</taxon>
        <taxon>Bivalvia</taxon>
        <taxon>Autobranchia</taxon>
        <taxon>Pteriomorphia</taxon>
        <taxon>Mytilida</taxon>
        <taxon>Mytiloidea</taxon>
        <taxon>Mytilidae</taxon>
        <taxon>Mytilinae</taxon>
        <taxon>Mytilus</taxon>
    </lineage>
</organism>